<dbReference type="InterPro" id="IPR036388">
    <property type="entry name" value="WH-like_DNA-bd_sf"/>
</dbReference>
<dbReference type="EMBL" id="JBHLHV010000002">
    <property type="protein sequence ID" value="MFB8893744.1"/>
    <property type="molecule type" value="Genomic_DNA"/>
</dbReference>
<keyword evidence="5" id="KW-0804">Transcription</keyword>
<keyword evidence="4" id="KW-0238">DNA-binding</keyword>
<protein>
    <submittedName>
        <fullName evidence="8">RNA polymerase sigma factor</fullName>
    </submittedName>
</protein>
<dbReference type="Pfam" id="PF08281">
    <property type="entry name" value="Sigma70_r4_2"/>
    <property type="match status" value="1"/>
</dbReference>
<reference evidence="8 9" key="1">
    <citation type="submission" date="2024-08" db="EMBL/GenBank/DDBJ databases">
        <title>Heavy metals resistant antinobacteria isolated from wastewater.</title>
        <authorList>
            <person name="Roman Ponce B."/>
            <person name="Blanco Mercado M.A."/>
            <person name="Avila Aldana I.N."/>
            <person name="Morales Arrieta S."/>
        </authorList>
    </citation>
    <scope>NUCLEOTIDE SEQUENCE [LARGE SCALE GENOMIC DNA]</scope>
    <source>
        <strain evidence="9">sma-1</strain>
    </source>
</reference>
<evidence type="ECO:0000259" key="6">
    <source>
        <dbReference type="Pfam" id="PF04542"/>
    </source>
</evidence>
<evidence type="ECO:0000259" key="7">
    <source>
        <dbReference type="Pfam" id="PF08281"/>
    </source>
</evidence>
<gene>
    <name evidence="8" type="ORF">AB7P39_12925</name>
</gene>
<accession>A0ABV5EUV4</accession>
<dbReference type="NCBIfam" id="TIGR02937">
    <property type="entry name" value="sigma70-ECF"/>
    <property type="match status" value="1"/>
</dbReference>
<name>A0ABV5EUV4_9MICO</name>
<proteinExistence type="inferred from homology"/>
<evidence type="ECO:0000256" key="3">
    <source>
        <dbReference type="ARBA" id="ARBA00023082"/>
    </source>
</evidence>
<evidence type="ECO:0000256" key="2">
    <source>
        <dbReference type="ARBA" id="ARBA00023015"/>
    </source>
</evidence>
<dbReference type="Gene3D" id="1.10.10.10">
    <property type="entry name" value="Winged helix-like DNA-binding domain superfamily/Winged helix DNA-binding domain"/>
    <property type="match status" value="1"/>
</dbReference>
<dbReference type="InterPro" id="IPR039425">
    <property type="entry name" value="RNA_pol_sigma-70-like"/>
</dbReference>
<dbReference type="InterPro" id="IPR013324">
    <property type="entry name" value="RNA_pol_sigma_r3/r4-like"/>
</dbReference>
<dbReference type="Proteomes" id="UP001589643">
    <property type="component" value="Unassembled WGS sequence"/>
</dbReference>
<keyword evidence="2" id="KW-0805">Transcription regulation</keyword>
<dbReference type="InterPro" id="IPR007627">
    <property type="entry name" value="RNA_pol_sigma70_r2"/>
</dbReference>
<feature type="domain" description="RNA polymerase sigma-70 region 2" evidence="6">
    <location>
        <begin position="23"/>
        <end position="90"/>
    </location>
</feature>
<dbReference type="PANTHER" id="PTHR43133">
    <property type="entry name" value="RNA POLYMERASE ECF-TYPE SIGMA FACTO"/>
    <property type="match status" value="1"/>
</dbReference>
<comment type="similarity">
    <text evidence="1">Belongs to the sigma-70 factor family. ECF subfamily.</text>
</comment>
<evidence type="ECO:0000256" key="1">
    <source>
        <dbReference type="ARBA" id="ARBA00010641"/>
    </source>
</evidence>
<keyword evidence="3" id="KW-0731">Sigma factor</keyword>
<dbReference type="Gene3D" id="1.10.1740.10">
    <property type="match status" value="1"/>
</dbReference>
<dbReference type="RefSeq" id="WP_378719492.1">
    <property type="nucleotide sequence ID" value="NZ_JBHLHV010000002.1"/>
</dbReference>
<evidence type="ECO:0000313" key="9">
    <source>
        <dbReference type="Proteomes" id="UP001589643"/>
    </source>
</evidence>
<evidence type="ECO:0000256" key="4">
    <source>
        <dbReference type="ARBA" id="ARBA00023125"/>
    </source>
</evidence>
<dbReference type="Pfam" id="PF04542">
    <property type="entry name" value="Sigma70_r2"/>
    <property type="match status" value="1"/>
</dbReference>
<keyword evidence="9" id="KW-1185">Reference proteome</keyword>
<evidence type="ECO:0000256" key="5">
    <source>
        <dbReference type="ARBA" id="ARBA00023163"/>
    </source>
</evidence>
<dbReference type="SUPFAM" id="SSF88946">
    <property type="entry name" value="Sigma2 domain of RNA polymerase sigma factors"/>
    <property type="match status" value="1"/>
</dbReference>
<dbReference type="SUPFAM" id="SSF88659">
    <property type="entry name" value="Sigma3 and sigma4 domains of RNA polymerase sigma factors"/>
    <property type="match status" value="1"/>
</dbReference>
<dbReference type="PANTHER" id="PTHR43133:SF8">
    <property type="entry name" value="RNA POLYMERASE SIGMA FACTOR HI_1459-RELATED"/>
    <property type="match status" value="1"/>
</dbReference>
<evidence type="ECO:0000313" key="8">
    <source>
        <dbReference type="EMBL" id="MFB8893744.1"/>
    </source>
</evidence>
<organism evidence="8 9">
    <name type="scientific">Microbacterium plantarum</name>
    <dbReference type="NCBI Taxonomy" id="1816425"/>
    <lineage>
        <taxon>Bacteria</taxon>
        <taxon>Bacillati</taxon>
        <taxon>Actinomycetota</taxon>
        <taxon>Actinomycetes</taxon>
        <taxon>Micrococcales</taxon>
        <taxon>Microbacteriaceae</taxon>
        <taxon>Microbacterium</taxon>
    </lineage>
</organism>
<feature type="domain" description="RNA polymerase sigma factor 70 region 4 type 2" evidence="7">
    <location>
        <begin position="116"/>
        <end position="166"/>
    </location>
</feature>
<dbReference type="CDD" id="cd06171">
    <property type="entry name" value="Sigma70_r4"/>
    <property type="match status" value="1"/>
</dbReference>
<comment type="caution">
    <text evidence="8">The sequence shown here is derived from an EMBL/GenBank/DDBJ whole genome shotgun (WGS) entry which is preliminary data.</text>
</comment>
<dbReference type="InterPro" id="IPR014284">
    <property type="entry name" value="RNA_pol_sigma-70_dom"/>
</dbReference>
<dbReference type="InterPro" id="IPR013325">
    <property type="entry name" value="RNA_pol_sigma_r2"/>
</dbReference>
<dbReference type="InterPro" id="IPR013249">
    <property type="entry name" value="RNA_pol_sigma70_r4_t2"/>
</dbReference>
<sequence length="178" mass="19548">MGDDEAAAWQRLRAGDESALGDLFDRYESRLFRHATRLLTDREDAKDAVAIAFFELWRKRASVRLVDGSPLPWLLTTVANAARNLERAGRRYRALLAKTPAASASAAPYAHDESGVLAALKQLPAGEQSVVVLSVLEGYPERDVAQTLGIPVGTVKSRLSRAKSRLRDEMTALEASWT</sequence>